<sequence>MSSKAPAAVRETALAVVTTSPQAGASITAGADARMAVAGCYSDVCFVPAGHSMWFHMARGSEVYYLGPPSTRNMAAFRTWSKFQGSSSFLAHLIPDIHRRELTDGDTLFIPDGWLYAVATVDDSIVLGGSFAVRPGGKDEQAVRLEAEVPAAVAQAPPTTVSPHVDAAYNRVLAVPAMAAVSLEKSAGDAARLPMEWEPSCRKPQAMSEEAAEAGSATAGLRAHAENPVPQARTTSVPAARSPRPAPSLKEQAQSAVCKHHTSAAHVGHLRALGSTKKGPLAPGSKRKLHDANPSSEASQSVKRAANTKHRMGWRHLSPKLQAFLQQIGHPAEMLSWPLLMQRVLDYIKHHALTSSRGNVCCDQALERLFGRLFLTSEELGSLLRPHISTKPFSAPGGASLGPHPRQPADTLSPPCPHRTPIESSVGTEGTPPLGVIGAPEAVWRPPASMRSGTLFAARAPASGPFHTAGAVEEGRPDTAALADLAMSLIAPGGLDGTAHLDLPAALLALTPASGSESAAVATDSSRPNAQHPPHGGIPVSHVSSGALLGLEPHLLSPTGPDGVAHPDHPEAVGGSKAPPPAQWQRQQYQERQLATQGFVMEDDGAKLDDWKGLDRDAGSRERLQCKAPTDAVAVHGGRSEVALSEGRVPASQMANAAAMIREALEICAKMPKPLPPPPHGAEQAAALSTQRRAPQLLRTPQQNHDAGGHQREPQQLQEQAREKPLLQGQREPLQQTAWEHQARHEERLLQQLQQERRLQLQGPQGQPGLHLQQPPALQGQLQARAQLHPEGGQPLEARAQLHPEGPQIGRPVQLPVSDPCQIQQHHLQREQRMQHRSQPHALDAETQHVVSTQVQQQQQQQQQQQPQQQQQVQLQQQQRVQLQQQQQQIQQQQEEEVQQRQRQRQHQRQQEQEQEQQQVRLHQQQHAQPPQEQQHQKEVQRQQRQQRLQQQVQLEQQHQQQLQQQQLQQQQLQLQLHLQLQQQQPHQLLLLPQHQVHHLLHQHKAPLQPSPHAVVAMDTILAPPAQRCYSPLPLNTTKSSDTSHGATRSARHRAAKNTAEQLAREAAVRSHIPSRNTQDEAERLPIADYHRRDKSRWMVTEG</sequence>
<feature type="coiled-coil region" evidence="2">
    <location>
        <begin position="946"/>
        <end position="976"/>
    </location>
</feature>
<proteinExistence type="predicted"/>
<dbReference type="Gene3D" id="2.60.120.650">
    <property type="entry name" value="Cupin"/>
    <property type="match status" value="1"/>
</dbReference>
<protein>
    <recommendedName>
        <fullName evidence="6">JmjC domain-containing protein</fullName>
    </recommendedName>
</protein>
<evidence type="ECO:0000256" key="2">
    <source>
        <dbReference type="SAM" id="Coils"/>
    </source>
</evidence>
<dbReference type="AlphaFoldDB" id="A0AAE0BZJ8"/>
<evidence type="ECO:0008006" key="6">
    <source>
        <dbReference type="Google" id="ProtNLM"/>
    </source>
</evidence>
<feature type="compositionally biased region" description="Polar residues" evidence="3">
    <location>
        <begin position="293"/>
        <end position="302"/>
    </location>
</feature>
<feature type="region of interest" description="Disordered" evidence="3">
    <location>
        <begin position="394"/>
        <end position="416"/>
    </location>
</feature>
<comment type="caution">
    <text evidence="4">The sequence shown here is derived from an EMBL/GenBank/DDBJ whole genome shotgun (WGS) entry which is preliminary data.</text>
</comment>
<accession>A0AAE0BZJ8</accession>
<dbReference type="SUPFAM" id="SSF47592">
    <property type="entry name" value="SWIB/MDM2 domain"/>
    <property type="match status" value="1"/>
</dbReference>
<feature type="region of interest" description="Disordered" evidence="3">
    <location>
        <begin position="761"/>
        <end position="784"/>
    </location>
</feature>
<dbReference type="InterPro" id="IPR036885">
    <property type="entry name" value="SWIB_MDM2_dom_sf"/>
</dbReference>
<name>A0AAE0BZJ8_9CHLO</name>
<keyword evidence="2" id="KW-0175">Coiled coil</keyword>
<feature type="compositionally biased region" description="Low complexity" evidence="3">
    <location>
        <begin position="916"/>
        <end position="934"/>
    </location>
</feature>
<keyword evidence="1" id="KW-0479">Metal-binding</keyword>
<organism evidence="4 5">
    <name type="scientific">Cymbomonas tetramitiformis</name>
    <dbReference type="NCBI Taxonomy" id="36881"/>
    <lineage>
        <taxon>Eukaryota</taxon>
        <taxon>Viridiplantae</taxon>
        <taxon>Chlorophyta</taxon>
        <taxon>Pyramimonadophyceae</taxon>
        <taxon>Pyramimonadales</taxon>
        <taxon>Pyramimonadaceae</taxon>
        <taxon>Cymbomonas</taxon>
    </lineage>
</organism>
<feature type="region of interest" description="Disordered" evidence="3">
    <location>
        <begin position="670"/>
        <end position="689"/>
    </location>
</feature>
<reference evidence="4 5" key="1">
    <citation type="journal article" date="2015" name="Genome Biol. Evol.">
        <title>Comparative Genomics of a Bacterivorous Green Alga Reveals Evolutionary Causalities and Consequences of Phago-Mixotrophic Mode of Nutrition.</title>
        <authorList>
            <person name="Burns J.A."/>
            <person name="Paasch A."/>
            <person name="Narechania A."/>
            <person name="Kim E."/>
        </authorList>
    </citation>
    <scope>NUCLEOTIDE SEQUENCE [LARGE SCALE GENOMIC DNA]</scope>
    <source>
        <strain evidence="4 5">PLY_AMNH</strain>
    </source>
</reference>
<dbReference type="CDD" id="cd10567">
    <property type="entry name" value="SWIB-MDM2_like"/>
    <property type="match status" value="1"/>
</dbReference>
<dbReference type="InterPro" id="IPR050690">
    <property type="entry name" value="JHDM1_Histone_Demethylase"/>
</dbReference>
<feature type="region of interest" description="Disordered" evidence="3">
    <location>
        <begin position="903"/>
        <end position="941"/>
    </location>
</feature>
<evidence type="ECO:0000313" key="4">
    <source>
        <dbReference type="EMBL" id="KAK3245686.1"/>
    </source>
</evidence>
<dbReference type="EMBL" id="LGRX02030402">
    <property type="protein sequence ID" value="KAK3245686.1"/>
    <property type="molecule type" value="Genomic_DNA"/>
</dbReference>
<feature type="compositionally biased region" description="Basic and acidic residues" evidence="3">
    <location>
        <begin position="1078"/>
        <end position="1088"/>
    </location>
</feature>
<feature type="compositionally biased region" description="Low complexity" evidence="3">
    <location>
        <begin position="206"/>
        <end position="220"/>
    </location>
</feature>
<feature type="region of interest" description="Disordered" evidence="3">
    <location>
        <begin position="823"/>
        <end position="851"/>
    </location>
</feature>
<evidence type="ECO:0000313" key="5">
    <source>
        <dbReference type="Proteomes" id="UP001190700"/>
    </source>
</evidence>
<dbReference type="GO" id="GO:0046872">
    <property type="term" value="F:metal ion binding"/>
    <property type="evidence" value="ECO:0007669"/>
    <property type="project" value="UniProtKB-KW"/>
</dbReference>
<gene>
    <name evidence="4" type="ORF">CYMTET_44761</name>
</gene>
<feature type="region of interest" description="Disordered" evidence="3">
    <location>
        <begin position="200"/>
        <end position="308"/>
    </location>
</feature>
<feature type="region of interest" description="Disordered" evidence="3">
    <location>
        <begin position="701"/>
        <end position="721"/>
    </location>
</feature>
<feature type="region of interest" description="Disordered" evidence="3">
    <location>
        <begin position="1035"/>
        <end position="1088"/>
    </location>
</feature>
<dbReference type="PANTHER" id="PTHR23123">
    <property type="entry name" value="PHD/F-BOX CONTAINING PROTEIN"/>
    <property type="match status" value="1"/>
</dbReference>
<evidence type="ECO:0000256" key="1">
    <source>
        <dbReference type="ARBA" id="ARBA00022723"/>
    </source>
</evidence>
<feature type="compositionally biased region" description="Polar residues" evidence="3">
    <location>
        <begin position="1035"/>
        <end position="1047"/>
    </location>
</feature>
<dbReference type="Proteomes" id="UP001190700">
    <property type="component" value="Unassembled WGS sequence"/>
</dbReference>
<evidence type="ECO:0000256" key="3">
    <source>
        <dbReference type="SAM" id="MobiDB-lite"/>
    </source>
</evidence>
<keyword evidence="5" id="KW-1185">Reference proteome</keyword>
<feature type="region of interest" description="Disordered" evidence="3">
    <location>
        <begin position="518"/>
        <end position="586"/>
    </location>
</feature>
<dbReference type="SUPFAM" id="SSF51197">
    <property type="entry name" value="Clavaminate synthase-like"/>
    <property type="match status" value="1"/>
</dbReference>